<dbReference type="Pfam" id="PF09898">
    <property type="entry name" value="DUF2125"/>
    <property type="match status" value="1"/>
</dbReference>
<name>A0ABZ1DW43_9RHOB</name>
<keyword evidence="2" id="KW-1185">Reference proteome</keyword>
<dbReference type="InterPro" id="IPR018666">
    <property type="entry name" value="DUF2125"/>
</dbReference>
<dbReference type="Proteomes" id="UP001623290">
    <property type="component" value="Chromosome"/>
</dbReference>
<sequence length="353" mass="37361">MRKLVGLIIILGVIFGTYWVLMSRAIESRAKTLIASAEAGGWGSAQAVAVSGFPTKFTANFESPELTQPDGGFNWAAEYAQLNAGVFSPTSITMTLPEEADLGWAGHQFTLSNISNQLHVDLGLSSSLPLNAAKLVLDQPEISGEKIDFGANQISVTLNEAKSGAASIVDPSDAQSTLTPAHAYQVTANMDEVQIPLDALRKLLPDGAATDTPLADKIDQIHLNAAIGTATPLDNSSLARMPALQTLRIDNFTLDWDAKLVSAQGALTITETGQPEGEILLSTPDWEAWLEVAVDAGLIARNRVDMVKLLAGQMVDKSGLLTLPLTFRAGQMKLGPLPLGKAPVIQIPESAEG</sequence>
<evidence type="ECO:0000313" key="1">
    <source>
        <dbReference type="EMBL" id="WRY32987.1"/>
    </source>
</evidence>
<gene>
    <name evidence="1" type="ORF">RPE78_09795</name>
</gene>
<dbReference type="RefSeq" id="WP_339109297.1">
    <property type="nucleotide sequence ID" value="NZ_CP135443.1"/>
</dbReference>
<dbReference type="EMBL" id="CP135443">
    <property type="protein sequence ID" value="WRY32987.1"/>
    <property type="molecule type" value="Genomic_DNA"/>
</dbReference>
<accession>A0ABZ1DW43</accession>
<evidence type="ECO:0000313" key="2">
    <source>
        <dbReference type="Proteomes" id="UP001623290"/>
    </source>
</evidence>
<organism evidence="1 2">
    <name type="scientific">Thioclava litoralis</name>
    <dbReference type="NCBI Taxonomy" id="3076557"/>
    <lineage>
        <taxon>Bacteria</taxon>
        <taxon>Pseudomonadati</taxon>
        <taxon>Pseudomonadota</taxon>
        <taxon>Alphaproteobacteria</taxon>
        <taxon>Rhodobacterales</taxon>
        <taxon>Paracoccaceae</taxon>
        <taxon>Thioclava</taxon>
    </lineage>
</organism>
<proteinExistence type="predicted"/>
<reference evidence="1 2" key="1">
    <citation type="submission" date="2023-09" db="EMBL/GenBank/DDBJ databases">
        <title>Thioclava shenzhenensis sp. nov., a multidrug resistant bacteria-antagonizing species isolated from coastal seawater.</title>
        <authorList>
            <person name="Long M."/>
        </authorList>
    </citation>
    <scope>NUCLEOTIDE SEQUENCE [LARGE SCALE GENOMIC DNA]</scope>
    <source>
        <strain evidence="1 2">FTW29</strain>
    </source>
</reference>
<protein>
    <submittedName>
        <fullName evidence="1">DUF2125 domain-containing protein</fullName>
    </submittedName>
</protein>